<evidence type="ECO:0000313" key="2">
    <source>
        <dbReference type="EMBL" id="XDQ50171.1"/>
    </source>
</evidence>
<proteinExistence type="predicted"/>
<keyword evidence="2" id="KW-0614">Plasmid</keyword>
<accession>A0AB39R6L0</accession>
<reference evidence="2" key="1">
    <citation type="submission" date="2024-07" db="EMBL/GenBank/DDBJ databases">
        <authorList>
            <person name="Yu S.T."/>
        </authorList>
    </citation>
    <scope>NUCLEOTIDE SEQUENCE</scope>
    <source>
        <strain evidence="2">R39</strain>
        <plasmid evidence="2">unnamed1</plasmid>
    </source>
</reference>
<organism evidence="2">
    <name type="scientific">Streptomyces sp. R39</name>
    <dbReference type="NCBI Taxonomy" id="3238631"/>
    <lineage>
        <taxon>Bacteria</taxon>
        <taxon>Bacillati</taxon>
        <taxon>Actinomycetota</taxon>
        <taxon>Actinomycetes</taxon>
        <taxon>Kitasatosporales</taxon>
        <taxon>Streptomycetaceae</taxon>
        <taxon>Streptomyces</taxon>
    </lineage>
</organism>
<geneLocation type="plasmid" evidence="2">
    <name>unnamed1</name>
</geneLocation>
<sequence>MRSVIMAILLSWAFFLIAFCAYFCLVYAATTRRGRATEASRPPARPRAMLVPPQRGTSRSKT</sequence>
<dbReference type="EMBL" id="CP163442">
    <property type="protein sequence ID" value="XDQ50171.1"/>
    <property type="molecule type" value="Genomic_DNA"/>
</dbReference>
<feature type="region of interest" description="Disordered" evidence="1">
    <location>
        <begin position="34"/>
        <end position="62"/>
    </location>
</feature>
<gene>
    <name evidence="2" type="ORF">AB5J52_49760</name>
</gene>
<name>A0AB39R6L0_9ACTN</name>
<dbReference type="AlphaFoldDB" id="A0AB39R6L0"/>
<protein>
    <submittedName>
        <fullName evidence="2">Uncharacterized protein</fullName>
    </submittedName>
</protein>
<dbReference type="RefSeq" id="WP_369228690.1">
    <property type="nucleotide sequence ID" value="NZ_CP163442.1"/>
</dbReference>
<evidence type="ECO:0000256" key="1">
    <source>
        <dbReference type="SAM" id="MobiDB-lite"/>
    </source>
</evidence>